<dbReference type="AlphaFoldDB" id="A0A368HHC7"/>
<dbReference type="GO" id="GO:0016787">
    <property type="term" value="F:hydrolase activity"/>
    <property type="evidence" value="ECO:0007669"/>
    <property type="project" value="UniProtKB-KW"/>
</dbReference>
<feature type="domain" description="Endoribonuclease YicC-like C-terminal" evidence="7">
    <location>
        <begin position="171"/>
        <end position="281"/>
    </location>
</feature>
<name>A0A368HHC7_9GAMM</name>
<dbReference type="EMBL" id="PSYR01000002">
    <property type="protein sequence ID" value="RCN56920.1"/>
    <property type="molecule type" value="Genomic_DNA"/>
</dbReference>
<feature type="domain" description="Endoribonuclease YicC-like N-terminal" evidence="6">
    <location>
        <begin position="1"/>
        <end position="147"/>
    </location>
</feature>
<evidence type="ECO:0000256" key="3">
    <source>
        <dbReference type="ARBA" id="ARBA00022759"/>
    </source>
</evidence>
<dbReference type="GO" id="GO:0004521">
    <property type="term" value="F:RNA endonuclease activity"/>
    <property type="evidence" value="ECO:0007669"/>
    <property type="project" value="InterPro"/>
</dbReference>
<evidence type="ECO:0000256" key="1">
    <source>
        <dbReference type="ARBA" id="ARBA00001968"/>
    </source>
</evidence>
<dbReference type="Pfam" id="PF08340">
    <property type="entry name" value="YicC-like_C"/>
    <property type="match status" value="1"/>
</dbReference>
<dbReference type="Pfam" id="PF03755">
    <property type="entry name" value="YicC-like_N"/>
    <property type="match status" value="1"/>
</dbReference>
<reference evidence="8 9" key="1">
    <citation type="submission" date="2018-02" db="EMBL/GenBank/DDBJ databases">
        <title>Insights into the biology of acidophilic members of the Acidiferrobacteraceae family derived from comparative genomic analyses.</title>
        <authorList>
            <person name="Issotta F."/>
            <person name="Thyssen C."/>
            <person name="Mena C."/>
            <person name="Moya A."/>
            <person name="Bellenberg S."/>
            <person name="Sproer C."/>
            <person name="Covarrubias P.C."/>
            <person name="Sand W."/>
            <person name="Quatrini R."/>
            <person name="Vera M."/>
        </authorList>
    </citation>
    <scope>NUCLEOTIDE SEQUENCE [LARGE SCALE GENOMIC DNA]</scope>
    <source>
        <strain evidence="9">m-1</strain>
    </source>
</reference>
<dbReference type="PANTHER" id="PTHR30636">
    <property type="entry name" value="UPF0701 PROTEIN YICC"/>
    <property type="match status" value="1"/>
</dbReference>
<evidence type="ECO:0000259" key="6">
    <source>
        <dbReference type="Pfam" id="PF03755"/>
    </source>
</evidence>
<accession>A0A368HHC7</accession>
<dbReference type="InterPro" id="IPR013551">
    <property type="entry name" value="YicC-like_C"/>
</dbReference>
<comment type="cofactor">
    <cofactor evidence="1">
        <name>a divalent metal cation</name>
        <dbReference type="ChEBI" id="CHEBI:60240"/>
    </cofactor>
</comment>
<keyword evidence="4" id="KW-0378">Hydrolase</keyword>
<keyword evidence="3" id="KW-0255">Endonuclease</keyword>
<dbReference type="InterPro" id="IPR013527">
    <property type="entry name" value="YicC-like_N"/>
</dbReference>
<dbReference type="InterPro" id="IPR005229">
    <property type="entry name" value="YicC/YloC-like"/>
</dbReference>
<dbReference type="OrthoDB" id="9771229at2"/>
<keyword evidence="9" id="KW-1185">Reference proteome</keyword>
<evidence type="ECO:0000256" key="4">
    <source>
        <dbReference type="ARBA" id="ARBA00022801"/>
    </source>
</evidence>
<dbReference type="PANTHER" id="PTHR30636:SF3">
    <property type="entry name" value="UPF0701 PROTEIN YICC"/>
    <property type="match status" value="1"/>
</dbReference>
<evidence type="ECO:0000259" key="7">
    <source>
        <dbReference type="Pfam" id="PF08340"/>
    </source>
</evidence>
<protein>
    <submittedName>
        <fullName evidence="8">YicC family protein</fullName>
    </submittedName>
</protein>
<sequence>MTAFARAQVHAEQGEVVCELRSVNHRYLEVSVRLPDGLNTLEGLVRERLSRALARGKVDCQVAWRRGVTEAAVMVDRRLAAEIVGAAEALRAAHATLVPLAVADVLRWPGVVVARPGPALDGPVSEACERALTALIEHRRREGERLAQGLRERLDLMDAEVGRLRGLVAKGLESLRERLRARVEALAPPLDDARLEQEVVLLAQRGDVWEELERLAVHIGEARAALAEGGPVGRRLDFLMQELNREANTVASKSSSAHVSSVVVGLKVLIEQMREQVQNIE</sequence>
<gene>
    <name evidence="8" type="ORF">C4900_14395</name>
</gene>
<evidence type="ECO:0000256" key="5">
    <source>
        <dbReference type="ARBA" id="ARBA00035648"/>
    </source>
</evidence>
<organism evidence="8 9">
    <name type="scientific">Acidiferrobacter thiooxydans</name>
    <dbReference type="NCBI Taxonomy" id="163359"/>
    <lineage>
        <taxon>Bacteria</taxon>
        <taxon>Pseudomonadati</taxon>
        <taxon>Pseudomonadota</taxon>
        <taxon>Gammaproteobacteria</taxon>
        <taxon>Acidiferrobacterales</taxon>
        <taxon>Acidiferrobacteraceae</taxon>
        <taxon>Acidiferrobacter</taxon>
    </lineage>
</organism>
<evidence type="ECO:0000313" key="9">
    <source>
        <dbReference type="Proteomes" id="UP000253250"/>
    </source>
</evidence>
<proteinExistence type="inferred from homology"/>
<evidence type="ECO:0000256" key="2">
    <source>
        <dbReference type="ARBA" id="ARBA00022722"/>
    </source>
</evidence>
<dbReference type="NCBIfam" id="TIGR00255">
    <property type="entry name" value="YicC/YloC family endoribonuclease"/>
    <property type="match status" value="1"/>
</dbReference>
<evidence type="ECO:0000313" key="8">
    <source>
        <dbReference type="EMBL" id="RCN56920.1"/>
    </source>
</evidence>
<comment type="similarity">
    <text evidence="5">Belongs to the YicC/YloC family.</text>
</comment>
<keyword evidence="2" id="KW-0540">Nuclease</keyword>
<comment type="caution">
    <text evidence="8">The sequence shown here is derived from an EMBL/GenBank/DDBJ whole genome shotgun (WGS) entry which is preliminary data.</text>
</comment>
<dbReference type="Proteomes" id="UP000253250">
    <property type="component" value="Unassembled WGS sequence"/>
</dbReference>